<feature type="domain" description="Secretion system C-terminal sorting" evidence="1">
    <location>
        <begin position="468"/>
        <end position="543"/>
    </location>
</feature>
<sequence>MRKYLLVICFLFFVRFTFSQSLDLNEYSLNVYHTKFIKTDASPVFWNEAPPLIIKGESYQYIFTTYFSTMWNSTESIGKPKDDVLHVGSWLGNKPQWITASSHWWGRFFDPNHLQNQAYQYHREWENYHWRRNYNGIFSAHVVNHTPSGQQILFALSHGENKNEKIAEYLYQNSVRPDFIINENDNSTYSGGKPYKDSWKSYFGFLNGNWVSYSKENEWGSAYLNDIGPIAWPSAGYLNADGTQASKGLRHPSSIIQGDYLYIFVIDESHDGKGGVKLIRAHVPDLLTPAKYESWSKSGWVPALPEGFSKERASDYFKKQGPRNTPVFPPGRNTIRFSVAKIKGTDEFIGVEEYIMGGGDHTIKAAFRFSKDLINWSARVPFYAADNWSSSTLRYPVFLDREGTSNTEIDIEEFYVLGATGNGTITKMHFNLDQPIFPADGSAPNGISPNAFAGNRSMTTGDAGFKVSPVPASLTVDVQFTIGTASNVIVNLYDARGVKVKTLLDSVFQPQSLTKTFDISMLQNGLYVLELVQNDKRYLKKFIKI</sequence>
<name>A0A3D8LG70_9BACT</name>
<organism evidence="2 3">
    <name type="scientific">Pontibacter diazotrophicus</name>
    <dbReference type="NCBI Taxonomy" id="1400979"/>
    <lineage>
        <taxon>Bacteria</taxon>
        <taxon>Pseudomonadati</taxon>
        <taxon>Bacteroidota</taxon>
        <taxon>Cytophagia</taxon>
        <taxon>Cytophagales</taxon>
        <taxon>Hymenobacteraceae</taxon>
        <taxon>Pontibacter</taxon>
    </lineage>
</organism>
<evidence type="ECO:0000313" key="3">
    <source>
        <dbReference type="Proteomes" id="UP000256708"/>
    </source>
</evidence>
<gene>
    <name evidence="2" type="ORF">DXT99_04315</name>
</gene>
<proteinExistence type="predicted"/>
<dbReference type="InterPro" id="IPR026444">
    <property type="entry name" value="Secre_tail"/>
</dbReference>
<keyword evidence="3" id="KW-1185">Reference proteome</keyword>
<dbReference type="OrthoDB" id="9809583at2"/>
<comment type="caution">
    <text evidence="2">The sequence shown here is derived from an EMBL/GenBank/DDBJ whole genome shotgun (WGS) entry which is preliminary data.</text>
</comment>
<dbReference type="RefSeq" id="WP_115564291.1">
    <property type="nucleotide sequence ID" value="NZ_QRGR01000004.1"/>
</dbReference>
<dbReference type="NCBIfam" id="TIGR04183">
    <property type="entry name" value="Por_Secre_tail"/>
    <property type="match status" value="1"/>
</dbReference>
<accession>A0A3D8LG70</accession>
<reference evidence="3" key="1">
    <citation type="submission" date="2018-08" db="EMBL/GenBank/DDBJ databases">
        <authorList>
            <person name="Liu Z.-W."/>
            <person name="Du Z.-J."/>
        </authorList>
    </citation>
    <scope>NUCLEOTIDE SEQUENCE [LARGE SCALE GENOMIC DNA]</scope>
    <source>
        <strain evidence="3">H4X</strain>
    </source>
</reference>
<evidence type="ECO:0000313" key="2">
    <source>
        <dbReference type="EMBL" id="RDV16431.1"/>
    </source>
</evidence>
<protein>
    <submittedName>
        <fullName evidence="2">T9SS C-terminal target domain-containing protein</fullName>
    </submittedName>
</protein>
<dbReference type="Proteomes" id="UP000256708">
    <property type="component" value="Unassembled WGS sequence"/>
</dbReference>
<dbReference type="Pfam" id="PF18962">
    <property type="entry name" value="Por_Secre_tail"/>
    <property type="match status" value="1"/>
</dbReference>
<dbReference type="EMBL" id="QRGR01000004">
    <property type="protein sequence ID" value="RDV16431.1"/>
    <property type="molecule type" value="Genomic_DNA"/>
</dbReference>
<dbReference type="AlphaFoldDB" id="A0A3D8LG70"/>
<evidence type="ECO:0000259" key="1">
    <source>
        <dbReference type="Pfam" id="PF18962"/>
    </source>
</evidence>